<gene>
    <name evidence="1" type="ORF">Fot_06784</name>
</gene>
<dbReference type="AlphaFoldDB" id="A0ABD1WUM0"/>
<proteinExistence type="predicted"/>
<comment type="caution">
    <text evidence="1">The sequence shown here is derived from an EMBL/GenBank/DDBJ whole genome shotgun (WGS) entry which is preliminary data.</text>
</comment>
<protein>
    <submittedName>
        <fullName evidence="1">Uncharacterized protein</fullName>
    </submittedName>
</protein>
<organism evidence="1 2">
    <name type="scientific">Forsythia ovata</name>
    <dbReference type="NCBI Taxonomy" id="205694"/>
    <lineage>
        <taxon>Eukaryota</taxon>
        <taxon>Viridiplantae</taxon>
        <taxon>Streptophyta</taxon>
        <taxon>Embryophyta</taxon>
        <taxon>Tracheophyta</taxon>
        <taxon>Spermatophyta</taxon>
        <taxon>Magnoliopsida</taxon>
        <taxon>eudicotyledons</taxon>
        <taxon>Gunneridae</taxon>
        <taxon>Pentapetalae</taxon>
        <taxon>asterids</taxon>
        <taxon>lamiids</taxon>
        <taxon>Lamiales</taxon>
        <taxon>Oleaceae</taxon>
        <taxon>Forsythieae</taxon>
        <taxon>Forsythia</taxon>
    </lineage>
</organism>
<dbReference type="EMBL" id="JBFOLJ010000002">
    <property type="protein sequence ID" value="KAL2553165.1"/>
    <property type="molecule type" value="Genomic_DNA"/>
</dbReference>
<keyword evidence="2" id="KW-1185">Reference proteome</keyword>
<sequence>MELLKLVEMYTSRSHVLNCELYKVLVMKIDELRFTVGNMKMLTRCIQKTKTFKSDSPFLKMREHVPYITSPKLRGSRVCSGSEEGRIAAELTVPCLRHNPLNASHQKLIVDAPI</sequence>
<accession>A0ABD1WUM0</accession>
<evidence type="ECO:0000313" key="1">
    <source>
        <dbReference type="EMBL" id="KAL2553165.1"/>
    </source>
</evidence>
<evidence type="ECO:0000313" key="2">
    <source>
        <dbReference type="Proteomes" id="UP001604277"/>
    </source>
</evidence>
<dbReference type="Proteomes" id="UP001604277">
    <property type="component" value="Unassembled WGS sequence"/>
</dbReference>
<reference evidence="2" key="1">
    <citation type="submission" date="2024-07" db="EMBL/GenBank/DDBJ databases">
        <title>Two chromosome-level genome assemblies of Korean endemic species Abeliophyllum distichum and Forsythia ovata (Oleaceae).</title>
        <authorList>
            <person name="Jang H."/>
        </authorList>
    </citation>
    <scope>NUCLEOTIDE SEQUENCE [LARGE SCALE GENOMIC DNA]</scope>
</reference>
<name>A0ABD1WUM0_9LAMI</name>